<dbReference type="AlphaFoldDB" id="A0A2N5M967"/>
<keyword evidence="3" id="KW-1185">Reference proteome</keyword>
<accession>A0A2N5M967</accession>
<dbReference type="Gene3D" id="2.30.30.240">
    <property type="entry name" value="PRC-barrel domain"/>
    <property type="match status" value="2"/>
</dbReference>
<feature type="domain" description="PRC-barrel" evidence="1">
    <location>
        <begin position="83"/>
        <end position="152"/>
    </location>
</feature>
<dbReference type="SUPFAM" id="SSF50346">
    <property type="entry name" value="PRC-barrel domain"/>
    <property type="match status" value="2"/>
</dbReference>
<dbReference type="OrthoDB" id="1707618at2"/>
<evidence type="ECO:0000313" key="2">
    <source>
        <dbReference type="EMBL" id="PLT30897.1"/>
    </source>
</evidence>
<gene>
    <name evidence="2" type="ORF">CUU66_04910</name>
</gene>
<dbReference type="EMBL" id="PGUY01000014">
    <property type="protein sequence ID" value="PLT30897.1"/>
    <property type="molecule type" value="Genomic_DNA"/>
</dbReference>
<organism evidence="2 3">
    <name type="scientific">Peribacillus deserti</name>
    <dbReference type="NCBI Taxonomy" id="673318"/>
    <lineage>
        <taxon>Bacteria</taxon>
        <taxon>Bacillati</taxon>
        <taxon>Bacillota</taxon>
        <taxon>Bacilli</taxon>
        <taxon>Bacillales</taxon>
        <taxon>Bacillaceae</taxon>
        <taxon>Peribacillus</taxon>
    </lineage>
</organism>
<dbReference type="Pfam" id="PF05239">
    <property type="entry name" value="PRC"/>
    <property type="match status" value="2"/>
</dbReference>
<evidence type="ECO:0000259" key="1">
    <source>
        <dbReference type="Pfam" id="PF05239"/>
    </source>
</evidence>
<sequence length="154" mass="16899">MRTFSVLKNLPVYTEQGEKIGEVCDLMISRNGQINEVVVSKKHLFKKPKTIGVKQIFTCGPDGILVKNIAESPSPDTSKPISYHQNVDGKRLLTAKGEDLGIVKDVYFTEDLGTIVGYEFSDGFFSDITEGKHIARTTLPAAIGKDAIIINVND</sequence>
<proteinExistence type="predicted"/>
<feature type="domain" description="PRC-barrel" evidence="1">
    <location>
        <begin position="5"/>
        <end position="71"/>
    </location>
</feature>
<dbReference type="Proteomes" id="UP000234748">
    <property type="component" value="Unassembled WGS sequence"/>
</dbReference>
<dbReference type="InterPro" id="IPR027275">
    <property type="entry name" value="PRC-brl_dom"/>
</dbReference>
<name>A0A2N5M967_9BACI</name>
<comment type="caution">
    <text evidence="2">The sequence shown here is derived from an EMBL/GenBank/DDBJ whole genome shotgun (WGS) entry which is preliminary data.</text>
</comment>
<protein>
    <submittedName>
        <fullName evidence="2">Photosystem reaction center subunit H</fullName>
    </submittedName>
</protein>
<evidence type="ECO:0000313" key="3">
    <source>
        <dbReference type="Proteomes" id="UP000234748"/>
    </source>
</evidence>
<reference evidence="2 3" key="1">
    <citation type="submission" date="2017-11" db="EMBL/GenBank/DDBJ databases">
        <title>Comparitive Functional Genomics of Dry Heat Resistant strains isolated from the Viking Spacecraft.</title>
        <authorList>
            <person name="Seuylemezian A."/>
            <person name="Cooper K."/>
            <person name="Vaishampayan P."/>
        </authorList>
    </citation>
    <scope>NUCLEOTIDE SEQUENCE [LARGE SCALE GENOMIC DNA]</scope>
    <source>
        <strain evidence="2 3">V1-29</strain>
    </source>
</reference>
<dbReference type="InterPro" id="IPR011033">
    <property type="entry name" value="PRC_barrel-like_sf"/>
</dbReference>